<keyword evidence="4 8" id="KW-0031">Aminopeptidase</keyword>
<evidence type="ECO:0000256" key="7">
    <source>
        <dbReference type="ARBA" id="ARBA00022801"/>
    </source>
</evidence>
<evidence type="ECO:0000256" key="9">
    <source>
        <dbReference type="PIRSR" id="PIRSR006431-1"/>
    </source>
</evidence>
<dbReference type="PIRSF" id="PIRSF006431">
    <property type="entry name" value="Pept_S33"/>
    <property type="match status" value="1"/>
</dbReference>
<dbReference type="GO" id="GO:0005737">
    <property type="term" value="C:cytoplasm"/>
    <property type="evidence" value="ECO:0007669"/>
    <property type="project" value="UniProtKB-SubCell"/>
</dbReference>
<name>A0A223S7K2_9ACTN</name>
<accession>A0A223S7K2</accession>
<evidence type="ECO:0000259" key="10">
    <source>
        <dbReference type="Pfam" id="PF00561"/>
    </source>
</evidence>
<evidence type="ECO:0000256" key="8">
    <source>
        <dbReference type="PIRNR" id="PIRNR006431"/>
    </source>
</evidence>
<keyword evidence="5 8" id="KW-0963">Cytoplasm</keyword>
<dbReference type="InterPro" id="IPR029058">
    <property type="entry name" value="AB_hydrolase_fold"/>
</dbReference>
<dbReference type="PANTHER" id="PTHR43722">
    <property type="entry name" value="PROLINE IMINOPEPTIDASE"/>
    <property type="match status" value="1"/>
</dbReference>
<comment type="similarity">
    <text evidence="3 8">Belongs to the peptidase S33 family.</text>
</comment>
<dbReference type="Gene3D" id="3.40.50.1820">
    <property type="entry name" value="alpha/beta hydrolase"/>
    <property type="match status" value="1"/>
</dbReference>
<proteinExistence type="inferred from homology"/>
<dbReference type="GO" id="GO:0006508">
    <property type="term" value="P:proteolysis"/>
    <property type="evidence" value="ECO:0007669"/>
    <property type="project" value="UniProtKB-KW"/>
</dbReference>
<evidence type="ECO:0000313" key="12">
    <source>
        <dbReference type="Proteomes" id="UP000215005"/>
    </source>
</evidence>
<evidence type="ECO:0000256" key="2">
    <source>
        <dbReference type="ARBA" id="ARBA00004496"/>
    </source>
</evidence>
<feature type="active site" evidence="9">
    <location>
        <position position="257"/>
    </location>
</feature>
<feature type="active site" description="Proton donor" evidence="9">
    <location>
        <position position="283"/>
    </location>
</feature>
<reference evidence="11 12" key="1">
    <citation type="submission" date="2017-08" db="EMBL/GenBank/DDBJ databases">
        <title>The complete genome sequence of Nocardiopsis gilva YIM 90087.</title>
        <authorList>
            <person name="Yin M."/>
            <person name="Tang S."/>
        </authorList>
    </citation>
    <scope>NUCLEOTIDE SEQUENCE [LARGE SCALE GENOMIC DNA]</scope>
    <source>
        <strain evidence="11 12">YIM 90087</strain>
    </source>
</reference>
<sequence>MTATAAPTRRSGWLPVGAGHVLRWWESGSPGGVPLLLLHGGPGGHSTRAQRALADPRRFRIIQVDQRGCGASRPRGGLVANTTGHLVDDLERLRTHLGVEQWVVLGPSWGTVLALALAARSPRAVSALVLSGLFLGAREEYRHLLDGQGVDPAVWDRFVAPLDAAERADVPAAYARRIHDPAHPDHARAVRNWVAFDAALGGAGFAPSRIRLGPGLVASAAVEAHYARHGFFLPTEGVLGLAGAVTAPVTVVQGTGDTAGAASAERLRAALAHAHLGWVEAGHSAVEPRLAARIRAALDGAAAAAPGRGATR</sequence>
<feature type="active site" description="Nucleophile" evidence="9">
    <location>
        <position position="108"/>
    </location>
</feature>
<dbReference type="Pfam" id="PF00561">
    <property type="entry name" value="Abhydrolase_1"/>
    <property type="match status" value="1"/>
</dbReference>
<keyword evidence="6 8" id="KW-0645">Protease</keyword>
<dbReference type="SUPFAM" id="SSF53474">
    <property type="entry name" value="alpha/beta-Hydrolases"/>
    <property type="match status" value="1"/>
</dbReference>
<evidence type="ECO:0000256" key="4">
    <source>
        <dbReference type="ARBA" id="ARBA00022438"/>
    </source>
</evidence>
<dbReference type="OrthoDB" id="9796770at2"/>
<dbReference type="KEGG" id="ngv:CDO52_16095"/>
<dbReference type="AlphaFoldDB" id="A0A223S7K2"/>
<keyword evidence="12" id="KW-1185">Reference proteome</keyword>
<evidence type="ECO:0000256" key="6">
    <source>
        <dbReference type="ARBA" id="ARBA00022670"/>
    </source>
</evidence>
<dbReference type="InterPro" id="IPR005944">
    <property type="entry name" value="Pro_iminopeptidase"/>
</dbReference>
<evidence type="ECO:0000256" key="5">
    <source>
        <dbReference type="ARBA" id="ARBA00022490"/>
    </source>
</evidence>
<dbReference type="EMBL" id="CP022753">
    <property type="protein sequence ID" value="ASU84105.1"/>
    <property type="molecule type" value="Genomic_DNA"/>
</dbReference>
<keyword evidence="7 8" id="KW-0378">Hydrolase</keyword>
<evidence type="ECO:0000256" key="3">
    <source>
        <dbReference type="ARBA" id="ARBA00010088"/>
    </source>
</evidence>
<dbReference type="PRINTS" id="PR00793">
    <property type="entry name" value="PROAMNOPTASE"/>
</dbReference>
<dbReference type="EC" id="3.4.11.5" evidence="8"/>
<evidence type="ECO:0000313" key="11">
    <source>
        <dbReference type="EMBL" id="ASU84105.1"/>
    </source>
</evidence>
<comment type="subcellular location">
    <subcellularLocation>
        <location evidence="2 8">Cytoplasm</location>
    </subcellularLocation>
</comment>
<gene>
    <name evidence="11" type="ORF">CDO52_16095</name>
</gene>
<protein>
    <recommendedName>
        <fullName evidence="8">Proline iminopeptidase</fullName>
        <shortName evidence="8">PIP</shortName>
        <ecNumber evidence="8">3.4.11.5</ecNumber>
    </recommendedName>
    <alternativeName>
        <fullName evidence="8">Prolyl aminopeptidase</fullName>
    </alternativeName>
</protein>
<dbReference type="PANTHER" id="PTHR43722:SF1">
    <property type="entry name" value="PROLINE IMINOPEPTIDASE"/>
    <property type="match status" value="1"/>
</dbReference>
<evidence type="ECO:0000256" key="1">
    <source>
        <dbReference type="ARBA" id="ARBA00001585"/>
    </source>
</evidence>
<feature type="domain" description="AB hydrolase-1" evidence="10">
    <location>
        <begin position="34"/>
        <end position="285"/>
    </location>
</feature>
<organism evidence="11 12">
    <name type="scientific">Nocardiopsis gilva YIM 90087</name>
    <dbReference type="NCBI Taxonomy" id="1235441"/>
    <lineage>
        <taxon>Bacteria</taxon>
        <taxon>Bacillati</taxon>
        <taxon>Actinomycetota</taxon>
        <taxon>Actinomycetes</taxon>
        <taxon>Streptosporangiales</taxon>
        <taxon>Nocardiopsidaceae</taxon>
        <taxon>Nocardiopsis</taxon>
    </lineage>
</organism>
<dbReference type="InterPro" id="IPR000073">
    <property type="entry name" value="AB_hydrolase_1"/>
</dbReference>
<dbReference type="GO" id="GO:0004177">
    <property type="term" value="F:aminopeptidase activity"/>
    <property type="evidence" value="ECO:0007669"/>
    <property type="project" value="UniProtKB-UniRule"/>
</dbReference>
<comment type="catalytic activity">
    <reaction evidence="1 8">
        <text>Release of N-terminal proline from a peptide.</text>
        <dbReference type="EC" id="3.4.11.5"/>
    </reaction>
</comment>
<dbReference type="Proteomes" id="UP000215005">
    <property type="component" value="Chromosome"/>
</dbReference>
<dbReference type="InterPro" id="IPR002410">
    <property type="entry name" value="Peptidase_S33"/>
</dbReference>
<dbReference type="RefSeq" id="WP_017617729.1">
    <property type="nucleotide sequence ID" value="NZ_ANBG01000092.1"/>
</dbReference>